<reference evidence="2 3" key="1">
    <citation type="submission" date="2020-08" db="EMBL/GenBank/DDBJ databases">
        <title>Genomic Encyclopedia of Type Strains, Phase III (KMG-III): the genomes of soil and plant-associated and newly described type strains.</title>
        <authorList>
            <person name="Whitman W."/>
        </authorList>
    </citation>
    <scope>NUCLEOTIDE SEQUENCE [LARGE SCALE GENOMIC DNA]</scope>
    <source>
        <strain evidence="2 3">CECT 8571</strain>
    </source>
</reference>
<accession>A0A839UQB7</accession>
<evidence type="ECO:0000313" key="3">
    <source>
        <dbReference type="Proteomes" id="UP000559987"/>
    </source>
</evidence>
<dbReference type="GO" id="GO:0016788">
    <property type="term" value="F:hydrolase activity, acting on ester bonds"/>
    <property type="evidence" value="ECO:0007669"/>
    <property type="project" value="UniProtKB-ARBA"/>
</dbReference>
<dbReference type="CDD" id="cd00229">
    <property type="entry name" value="SGNH_hydrolase"/>
    <property type="match status" value="1"/>
</dbReference>
<proteinExistence type="predicted"/>
<evidence type="ECO:0000256" key="1">
    <source>
        <dbReference type="SAM" id="Coils"/>
    </source>
</evidence>
<dbReference type="Proteomes" id="UP000559987">
    <property type="component" value="Unassembled WGS sequence"/>
</dbReference>
<dbReference type="AlphaFoldDB" id="A0A839UQB7"/>
<keyword evidence="3" id="KW-1185">Reference proteome</keyword>
<evidence type="ECO:0008006" key="4">
    <source>
        <dbReference type="Google" id="ProtNLM"/>
    </source>
</evidence>
<gene>
    <name evidence="2" type="ORF">FHS30_000914</name>
</gene>
<dbReference type="RefSeq" id="WP_183908714.1">
    <property type="nucleotide sequence ID" value="NZ_JACHXZ010000001.1"/>
</dbReference>
<comment type="caution">
    <text evidence="2">The sequence shown here is derived from an EMBL/GenBank/DDBJ whole genome shotgun (WGS) entry which is preliminary data.</text>
</comment>
<sequence>MPYTSDSQQFDELVADNPDAKRILAEGDSWFAYPRRYIAFGKPSNVVHHLAKHDHLAIYATASNGDEAVTMMSGEQKHAMMKRISNTHFDYLLFSGGGNDMVGRYDLDYLVRPFAPGLDRIGAVHEQRLQNKLLQLRAVYEELIHRVEQFSRNPHTRIITHTYDYPIPSKRGYALFDVFPIGESWIYPVFRSLGYSDRTLMADVVRYLLEQFRAMLQALAVEYPGRFVVVDTQGTLASNHWRNEIHPNSAGFKLIAQKILAVL</sequence>
<dbReference type="InterPro" id="IPR036514">
    <property type="entry name" value="SGNH_hydro_sf"/>
</dbReference>
<evidence type="ECO:0000313" key="2">
    <source>
        <dbReference type="EMBL" id="MBB3167738.1"/>
    </source>
</evidence>
<organism evidence="2 3">
    <name type="scientific">Simiduia aestuariiviva</name>
    <dbReference type="NCBI Taxonomy" id="1510459"/>
    <lineage>
        <taxon>Bacteria</taxon>
        <taxon>Pseudomonadati</taxon>
        <taxon>Pseudomonadota</taxon>
        <taxon>Gammaproteobacteria</taxon>
        <taxon>Cellvibrionales</taxon>
        <taxon>Cellvibrionaceae</taxon>
        <taxon>Simiduia</taxon>
    </lineage>
</organism>
<feature type="coiled-coil region" evidence="1">
    <location>
        <begin position="126"/>
        <end position="153"/>
    </location>
</feature>
<dbReference type="EMBL" id="JACHXZ010000001">
    <property type="protein sequence ID" value="MBB3167738.1"/>
    <property type="molecule type" value="Genomic_DNA"/>
</dbReference>
<dbReference type="Gene3D" id="3.40.50.1110">
    <property type="entry name" value="SGNH hydrolase"/>
    <property type="match status" value="1"/>
</dbReference>
<protein>
    <recommendedName>
        <fullName evidence="4">SGNH hydrolase-type esterase domain-containing protein</fullName>
    </recommendedName>
</protein>
<dbReference type="SUPFAM" id="SSF52266">
    <property type="entry name" value="SGNH hydrolase"/>
    <property type="match status" value="1"/>
</dbReference>
<name>A0A839UQB7_9GAMM</name>
<keyword evidence="1" id="KW-0175">Coiled coil</keyword>